<proteinExistence type="predicted"/>
<name>A0A0D2J6P3_9BACT</name>
<dbReference type="InParanoid" id="A0A0D2J6P3"/>
<dbReference type="AlphaFoldDB" id="A0A0D2J6P3"/>
<evidence type="ECO:0000313" key="2">
    <source>
        <dbReference type="Proteomes" id="UP000032233"/>
    </source>
</evidence>
<sequence length="30" mass="3453">MTKNKFCQAASDKLREDFVGKIGWVLRTPL</sequence>
<dbReference type="Proteomes" id="UP000032233">
    <property type="component" value="Unassembled WGS sequence"/>
</dbReference>
<comment type="caution">
    <text evidence="1">The sequence shown here is derived from an EMBL/GenBank/DDBJ whole genome shotgun (WGS) entry which is preliminary data.</text>
</comment>
<accession>A0A0D2J6P3</accession>
<dbReference type="EMBL" id="AZAC01000014">
    <property type="protein sequence ID" value="KIX13839.1"/>
    <property type="molecule type" value="Genomic_DNA"/>
</dbReference>
<protein>
    <submittedName>
        <fullName evidence="1">Uncharacterized protein</fullName>
    </submittedName>
</protein>
<dbReference type="STRING" id="1429043.X474_11185"/>
<gene>
    <name evidence="1" type="ORF">X474_11185</name>
</gene>
<keyword evidence="2" id="KW-1185">Reference proteome</keyword>
<evidence type="ECO:0000313" key="1">
    <source>
        <dbReference type="EMBL" id="KIX13839.1"/>
    </source>
</evidence>
<organism evidence="1 2">
    <name type="scientific">Dethiosulfatarculus sandiegensis</name>
    <dbReference type="NCBI Taxonomy" id="1429043"/>
    <lineage>
        <taxon>Bacteria</taxon>
        <taxon>Pseudomonadati</taxon>
        <taxon>Thermodesulfobacteriota</taxon>
        <taxon>Desulfarculia</taxon>
        <taxon>Desulfarculales</taxon>
        <taxon>Desulfarculaceae</taxon>
        <taxon>Dethiosulfatarculus</taxon>
    </lineage>
</organism>
<reference evidence="1 2" key="1">
    <citation type="submission" date="2013-11" db="EMBL/GenBank/DDBJ databases">
        <title>Metagenomic analysis of a methanogenic consortium involved in long chain n-alkane degradation.</title>
        <authorList>
            <person name="Davidova I.A."/>
            <person name="Callaghan A.V."/>
            <person name="Wawrik B."/>
            <person name="Pruitt S."/>
            <person name="Marks C."/>
            <person name="Duncan K.E."/>
            <person name="Suflita J.M."/>
        </authorList>
    </citation>
    <scope>NUCLEOTIDE SEQUENCE [LARGE SCALE GENOMIC DNA]</scope>
    <source>
        <strain evidence="1 2">SPR</strain>
    </source>
</reference>